<dbReference type="PROSITE" id="PS50983">
    <property type="entry name" value="FE_B12_PBP"/>
    <property type="match status" value="1"/>
</dbReference>
<dbReference type="KEGG" id="mana:MAMMFC1_00096"/>
<name>A0A348AEG5_9FIRM</name>
<dbReference type="SUPFAM" id="SSF53807">
    <property type="entry name" value="Helical backbone' metal receptor"/>
    <property type="match status" value="1"/>
</dbReference>
<dbReference type="Proteomes" id="UP000276437">
    <property type="component" value="Chromosome"/>
</dbReference>
<organism evidence="4 5">
    <name type="scientific">Methylomusa anaerophila</name>
    <dbReference type="NCBI Taxonomy" id="1930071"/>
    <lineage>
        <taxon>Bacteria</taxon>
        <taxon>Bacillati</taxon>
        <taxon>Bacillota</taxon>
        <taxon>Negativicutes</taxon>
        <taxon>Selenomonadales</taxon>
        <taxon>Sporomusaceae</taxon>
        <taxon>Methylomusa</taxon>
    </lineage>
</organism>
<dbReference type="EMBL" id="AP018449">
    <property type="protein sequence ID" value="BBB89463.1"/>
    <property type="molecule type" value="Genomic_DNA"/>
</dbReference>
<proteinExistence type="inferred from homology"/>
<keyword evidence="2" id="KW-1133">Transmembrane helix</keyword>
<evidence type="ECO:0000256" key="2">
    <source>
        <dbReference type="SAM" id="Phobius"/>
    </source>
</evidence>
<accession>A0A348AEG5</accession>
<dbReference type="RefSeq" id="WP_126305602.1">
    <property type="nucleotide sequence ID" value="NZ_AP018449.1"/>
</dbReference>
<evidence type="ECO:0000313" key="4">
    <source>
        <dbReference type="EMBL" id="BBB89463.1"/>
    </source>
</evidence>
<evidence type="ECO:0000259" key="3">
    <source>
        <dbReference type="PROSITE" id="PS50983"/>
    </source>
</evidence>
<dbReference type="InterPro" id="IPR050902">
    <property type="entry name" value="ABC_Transporter_SBP"/>
</dbReference>
<gene>
    <name evidence="4" type="primary">btuF_1</name>
    <name evidence="4" type="ORF">MAMMFC1_00096</name>
</gene>
<feature type="domain" description="Fe/B12 periplasmic-binding" evidence="3">
    <location>
        <begin position="59"/>
        <end position="326"/>
    </location>
</feature>
<evidence type="ECO:0000313" key="5">
    <source>
        <dbReference type="Proteomes" id="UP000276437"/>
    </source>
</evidence>
<reference evidence="4 5" key="1">
    <citation type="journal article" date="2018" name="Int. J. Syst. Evol. Microbiol.">
        <title>Methylomusa anaerophila gen. nov., sp. nov., an anaerobic methanol-utilizing bacterium isolated from a microbial fuel cell.</title>
        <authorList>
            <person name="Amano N."/>
            <person name="Yamamuro A."/>
            <person name="Miyahara M."/>
            <person name="Kouzuma A."/>
            <person name="Abe T."/>
            <person name="Watanabe K."/>
        </authorList>
    </citation>
    <scope>NUCLEOTIDE SEQUENCE [LARGE SCALE GENOMIC DNA]</scope>
    <source>
        <strain evidence="4 5">MMFC1</strain>
    </source>
</reference>
<keyword evidence="5" id="KW-1185">Reference proteome</keyword>
<comment type="similarity">
    <text evidence="1">Belongs to the bacterial solute-binding protein 8 family.</text>
</comment>
<dbReference type="PANTHER" id="PTHR30535">
    <property type="entry name" value="VITAMIN B12-BINDING PROTEIN"/>
    <property type="match status" value="1"/>
</dbReference>
<dbReference type="InterPro" id="IPR002491">
    <property type="entry name" value="ABC_transptr_periplasmic_BD"/>
</dbReference>
<dbReference type="AlphaFoldDB" id="A0A348AEG5"/>
<dbReference type="PANTHER" id="PTHR30535:SF34">
    <property type="entry name" value="MOLYBDATE-BINDING PROTEIN MOLA"/>
    <property type="match status" value="1"/>
</dbReference>
<keyword evidence="2" id="KW-0472">Membrane</keyword>
<evidence type="ECO:0000256" key="1">
    <source>
        <dbReference type="ARBA" id="ARBA00008814"/>
    </source>
</evidence>
<sequence length="351" mass="38568">MYTRLVNFLAICLAVFFIGLYLYPFIKPAPAGPSVPAAGAITVTDFSGQTVSLDKPAEKIACLLESGLAGLYMLGAQDKVIAVNNYLYQPHIYPYYQAIDPRFAAKSLPDVGEGEMASLEKITALKPDLVIVWAGYPAIIKNLKDRGINVFAVQLNSFGDIFKEMELLGKLTGKETRAAELIAAGREELANIRRKVGNLPAEQQPTCYFSWAESKLDAAGGASTGTQLIMLAGGKSVTADNKQEHLKLNVEQVIKWNPAVIISWYGPTVSPDKFLQDSQWQNIAAVKSKRVYQLPDAFSCDLWTLKYIYGVKAAAGYLHPELWPVDLQLEKMRLFQILYGPAGEKLANVSI</sequence>
<protein>
    <submittedName>
        <fullName evidence="4">Vitamin B12-binding protein</fullName>
    </submittedName>
</protein>
<keyword evidence="2" id="KW-0812">Transmembrane</keyword>
<dbReference type="OrthoDB" id="9816357at2"/>
<feature type="transmembrane region" description="Helical" evidence="2">
    <location>
        <begin position="5"/>
        <end position="26"/>
    </location>
</feature>
<dbReference type="Gene3D" id="3.40.50.1980">
    <property type="entry name" value="Nitrogenase molybdenum iron protein domain"/>
    <property type="match status" value="2"/>
</dbReference>
<dbReference type="Pfam" id="PF01497">
    <property type="entry name" value="Peripla_BP_2"/>
    <property type="match status" value="1"/>
</dbReference>
<dbReference type="GO" id="GO:0071281">
    <property type="term" value="P:cellular response to iron ion"/>
    <property type="evidence" value="ECO:0007669"/>
    <property type="project" value="TreeGrafter"/>
</dbReference>